<dbReference type="InterPro" id="IPR011257">
    <property type="entry name" value="DNA_glycosylase"/>
</dbReference>
<feature type="active site" evidence="5">
    <location>
        <position position="129"/>
    </location>
</feature>
<evidence type="ECO:0000256" key="4">
    <source>
        <dbReference type="ARBA" id="ARBA00022747"/>
    </source>
</evidence>
<evidence type="ECO:0000256" key="3">
    <source>
        <dbReference type="ARBA" id="ARBA00022691"/>
    </source>
</evidence>
<keyword evidence="2 5" id="KW-0808">Transferase</keyword>
<dbReference type="NCBIfam" id="TIGR00675">
    <property type="entry name" value="dcm"/>
    <property type="match status" value="1"/>
</dbReference>
<accession>A0A7I7WTN5</accession>
<dbReference type="InterPro" id="IPR023170">
    <property type="entry name" value="HhH_base_excis_C"/>
</dbReference>
<dbReference type="RefSeq" id="WP_163689591.1">
    <property type="nucleotide sequence ID" value="NZ_AP022608.1"/>
</dbReference>
<dbReference type="PROSITE" id="PS00094">
    <property type="entry name" value="C5_MTASE_1"/>
    <property type="match status" value="1"/>
</dbReference>
<protein>
    <recommendedName>
        <fullName evidence="7">Cytosine-specific methyltransferase</fullName>
        <ecNumber evidence="7">2.1.1.37</ecNumber>
    </recommendedName>
</protein>
<dbReference type="InterPro" id="IPR031303">
    <property type="entry name" value="C5_meth_CS"/>
</dbReference>
<dbReference type="EMBL" id="AP022608">
    <property type="protein sequence ID" value="BBZ20894.1"/>
    <property type="molecule type" value="Genomic_DNA"/>
</dbReference>
<dbReference type="GO" id="GO:0044027">
    <property type="term" value="P:negative regulation of gene expression via chromosomal CpG island methylation"/>
    <property type="evidence" value="ECO:0007669"/>
    <property type="project" value="TreeGrafter"/>
</dbReference>
<dbReference type="PANTHER" id="PTHR10629">
    <property type="entry name" value="CYTOSINE-SPECIFIC METHYLTRANSFERASE"/>
    <property type="match status" value="1"/>
</dbReference>
<comment type="similarity">
    <text evidence="5 6">Belongs to the class I-like SAM-binding methyltransferase superfamily. C5-methyltransferase family.</text>
</comment>
<sequence length="662" mass="75084">MATPPSNPRKHTGYGVRLVRGPFLKLPPHQEHTDDAEVFLKYAKRLKRTGAPLAADFFSGAGGLSLGLEQAGFKVILSADHEPFAIRTHAHHFGGMSVDWDLSDPDVVKRVAELVTAAGVDLVAGGPPCQPFSKAGRSMLRYRVQEGLRDPHDERRDLWRSFLEIIDRSRPKAVLMENVPDMALDREMFILRSMVEELEQIGYSVEERVVDTWRYGVPQFRQRLILVALRDNIEFRFPEETEDKVSVWTAIGDLPEVEGGWRPEGGEYGWAEYSGPVTDFQKEMRSKVAPADENKVFDHITRPVREDDRLAFESMTHASKYTDLSKEHQRYRGDIFDDKYNRLNENDLSRTITAHIAKDGYWYIHPRQSRTLTVREAARLQTFPDHFRFDGPPSAAFRQIGNAVPPRLGYVMGAAIRDSLGSPKDAGISTRETAERLARFWLDGDREQALPWLRSSSRWLLIAGEELLDRAPRNLMKPVWKLLLSNDRPWKLRKRQRDEFADDLALFINGSGREQRLARILALLGELSKTPEALDGPAETLRSVLGLAESVADLAILATPRESTADRDSGPEEPVLVTKGVLRVASRFQENDVDRRNRLTDGRLAVARMIGMGEHSRNAHLGLIELANLWCRPVDPVCPECPINAHCRDGQRRRDDKPTLYD</sequence>
<dbReference type="Gene3D" id="1.10.340.30">
    <property type="entry name" value="Hypothetical protein, domain 2"/>
    <property type="match status" value="1"/>
</dbReference>
<dbReference type="PANTHER" id="PTHR10629:SF52">
    <property type="entry name" value="DNA (CYTOSINE-5)-METHYLTRANSFERASE 1"/>
    <property type="match status" value="1"/>
</dbReference>
<evidence type="ECO:0000313" key="9">
    <source>
        <dbReference type="Proteomes" id="UP000466187"/>
    </source>
</evidence>
<proteinExistence type="inferred from homology"/>
<reference evidence="8 9" key="1">
    <citation type="journal article" date="2019" name="Emerg. Microbes Infect.">
        <title>Comprehensive subspecies identification of 175 nontuberculous mycobacteria species based on 7547 genomic profiles.</title>
        <authorList>
            <person name="Matsumoto Y."/>
            <person name="Kinjo T."/>
            <person name="Motooka D."/>
            <person name="Nabeya D."/>
            <person name="Jung N."/>
            <person name="Uechi K."/>
            <person name="Horii T."/>
            <person name="Iida T."/>
            <person name="Fujita J."/>
            <person name="Nakamura S."/>
        </authorList>
    </citation>
    <scope>NUCLEOTIDE SEQUENCE [LARGE SCALE GENOMIC DNA]</scope>
    <source>
        <strain evidence="8 9">JCM 12688</strain>
    </source>
</reference>
<dbReference type="InterPro" id="IPR050390">
    <property type="entry name" value="C5-Methyltransferase"/>
</dbReference>
<dbReference type="SUPFAM" id="SSF53335">
    <property type="entry name" value="S-adenosyl-L-methionine-dependent methyltransferases"/>
    <property type="match status" value="1"/>
</dbReference>
<dbReference type="REBASE" id="378437">
    <property type="entry name" value="M.Mga12688ORF52290P"/>
</dbReference>
<organism evidence="8 9">
    <name type="scientific">Mycolicibacterium gadium</name>
    <name type="common">Mycobacterium gadium</name>
    <dbReference type="NCBI Taxonomy" id="1794"/>
    <lineage>
        <taxon>Bacteria</taxon>
        <taxon>Bacillati</taxon>
        <taxon>Actinomycetota</taxon>
        <taxon>Actinomycetes</taxon>
        <taxon>Mycobacteriales</taxon>
        <taxon>Mycobacteriaceae</taxon>
        <taxon>Mycolicibacterium</taxon>
    </lineage>
</organism>
<evidence type="ECO:0000256" key="1">
    <source>
        <dbReference type="ARBA" id="ARBA00022603"/>
    </source>
</evidence>
<dbReference type="PRINTS" id="PR00105">
    <property type="entry name" value="C5METTRFRASE"/>
</dbReference>
<evidence type="ECO:0000313" key="8">
    <source>
        <dbReference type="EMBL" id="BBZ20894.1"/>
    </source>
</evidence>
<dbReference type="AlphaFoldDB" id="A0A7I7WTN5"/>
<dbReference type="Gene3D" id="1.10.1670.10">
    <property type="entry name" value="Helix-hairpin-Helix base-excision DNA repair enzymes (C-terminal)"/>
    <property type="match status" value="1"/>
</dbReference>
<dbReference type="SUPFAM" id="SSF48150">
    <property type="entry name" value="DNA-glycosylase"/>
    <property type="match status" value="1"/>
</dbReference>
<dbReference type="EC" id="2.1.1.37" evidence="7"/>
<dbReference type="InterPro" id="IPR029063">
    <property type="entry name" value="SAM-dependent_MTases_sf"/>
</dbReference>
<dbReference type="GO" id="GO:0006281">
    <property type="term" value="P:DNA repair"/>
    <property type="evidence" value="ECO:0007669"/>
    <property type="project" value="InterPro"/>
</dbReference>
<dbReference type="PROSITE" id="PS51679">
    <property type="entry name" value="SAM_MT_C5"/>
    <property type="match status" value="1"/>
</dbReference>
<dbReference type="PROSITE" id="PS00095">
    <property type="entry name" value="C5_MTASE_2"/>
    <property type="match status" value="1"/>
</dbReference>
<dbReference type="Gene3D" id="3.90.120.10">
    <property type="entry name" value="DNA Methylase, subunit A, domain 2"/>
    <property type="match status" value="1"/>
</dbReference>
<dbReference type="GO" id="GO:0003677">
    <property type="term" value="F:DNA binding"/>
    <property type="evidence" value="ECO:0007669"/>
    <property type="project" value="TreeGrafter"/>
</dbReference>
<keyword evidence="4" id="KW-0680">Restriction system</keyword>
<dbReference type="GO" id="GO:0009307">
    <property type="term" value="P:DNA restriction-modification system"/>
    <property type="evidence" value="ECO:0007669"/>
    <property type="project" value="UniProtKB-KW"/>
</dbReference>
<comment type="catalytic activity">
    <reaction evidence="7">
        <text>a 2'-deoxycytidine in DNA + S-adenosyl-L-methionine = a 5-methyl-2'-deoxycytidine in DNA + S-adenosyl-L-homocysteine + H(+)</text>
        <dbReference type="Rhea" id="RHEA:13681"/>
        <dbReference type="Rhea" id="RHEA-COMP:11369"/>
        <dbReference type="Rhea" id="RHEA-COMP:11370"/>
        <dbReference type="ChEBI" id="CHEBI:15378"/>
        <dbReference type="ChEBI" id="CHEBI:57856"/>
        <dbReference type="ChEBI" id="CHEBI:59789"/>
        <dbReference type="ChEBI" id="CHEBI:85452"/>
        <dbReference type="ChEBI" id="CHEBI:85454"/>
        <dbReference type="EC" id="2.1.1.37"/>
    </reaction>
</comment>
<gene>
    <name evidence="8" type="ORF">MGAD_52290</name>
</gene>
<name>A0A7I7WTN5_MYCGU</name>
<keyword evidence="1 5" id="KW-0489">Methyltransferase</keyword>
<dbReference type="Gene3D" id="3.40.50.150">
    <property type="entry name" value="Vaccinia Virus protein VP39"/>
    <property type="match status" value="1"/>
</dbReference>
<dbReference type="KEGG" id="mgad:MGAD_52290"/>
<dbReference type="GO" id="GO:0032259">
    <property type="term" value="P:methylation"/>
    <property type="evidence" value="ECO:0007669"/>
    <property type="project" value="UniProtKB-KW"/>
</dbReference>
<dbReference type="InterPro" id="IPR001525">
    <property type="entry name" value="C5_MeTfrase"/>
</dbReference>
<dbReference type="Pfam" id="PF00145">
    <property type="entry name" value="DNA_methylase"/>
    <property type="match status" value="1"/>
</dbReference>
<evidence type="ECO:0000256" key="5">
    <source>
        <dbReference type="PROSITE-ProRule" id="PRU01016"/>
    </source>
</evidence>
<keyword evidence="3 5" id="KW-0949">S-adenosyl-L-methionine</keyword>
<dbReference type="GO" id="GO:0003886">
    <property type="term" value="F:DNA (cytosine-5-)-methyltransferase activity"/>
    <property type="evidence" value="ECO:0007669"/>
    <property type="project" value="UniProtKB-EC"/>
</dbReference>
<evidence type="ECO:0000256" key="7">
    <source>
        <dbReference type="RuleBase" id="RU000417"/>
    </source>
</evidence>
<dbReference type="InterPro" id="IPR018117">
    <property type="entry name" value="C5_DNA_meth_AS"/>
</dbReference>
<evidence type="ECO:0000256" key="6">
    <source>
        <dbReference type="RuleBase" id="RU000416"/>
    </source>
</evidence>
<dbReference type="Proteomes" id="UP000466187">
    <property type="component" value="Chromosome"/>
</dbReference>
<evidence type="ECO:0000256" key="2">
    <source>
        <dbReference type="ARBA" id="ARBA00022679"/>
    </source>
</evidence>